<dbReference type="Proteomes" id="UP000183832">
    <property type="component" value="Unassembled WGS sequence"/>
</dbReference>
<evidence type="ECO:0000313" key="3">
    <source>
        <dbReference type="Proteomes" id="UP000183832"/>
    </source>
</evidence>
<dbReference type="EMBL" id="CVRI01000044">
    <property type="protein sequence ID" value="CRK96695.1"/>
    <property type="molecule type" value="Genomic_DNA"/>
</dbReference>
<name>A0A1J1I8S9_9DIPT</name>
<feature type="chain" id="PRO_5012204641" evidence="1">
    <location>
        <begin position="27"/>
        <end position="64"/>
    </location>
</feature>
<sequence>MSKSKTSIFLLTFLLICAFTAITVWGFPDCSKGESELCWSVTCPPPYRLRPTGPWGRQCCCHSF</sequence>
<accession>A0A1J1I8S9</accession>
<organism evidence="2 3">
    <name type="scientific">Clunio marinus</name>
    <dbReference type="NCBI Taxonomy" id="568069"/>
    <lineage>
        <taxon>Eukaryota</taxon>
        <taxon>Metazoa</taxon>
        <taxon>Ecdysozoa</taxon>
        <taxon>Arthropoda</taxon>
        <taxon>Hexapoda</taxon>
        <taxon>Insecta</taxon>
        <taxon>Pterygota</taxon>
        <taxon>Neoptera</taxon>
        <taxon>Endopterygota</taxon>
        <taxon>Diptera</taxon>
        <taxon>Nematocera</taxon>
        <taxon>Chironomoidea</taxon>
        <taxon>Chironomidae</taxon>
        <taxon>Clunio</taxon>
    </lineage>
</organism>
<protein>
    <submittedName>
        <fullName evidence="2">CLUMA_CG009978, isoform A</fullName>
    </submittedName>
</protein>
<keyword evidence="1" id="KW-0732">Signal</keyword>
<gene>
    <name evidence="2" type="ORF">CLUMA_CG009978</name>
</gene>
<evidence type="ECO:0000256" key="1">
    <source>
        <dbReference type="SAM" id="SignalP"/>
    </source>
</evidence>
<proteinExistence type="predicted"/>
<dbReference type="AlphaFoldDB" id="A0A1J1I8S9"/>
<evidence type="ECO:0000313" key="2">
    <source>
        <dbReference type="EMBL" id="CRK96695.1"/>
    </source>
</evidence>
<reference evidence="2 3" key="1">
    <citation type="submission" date="2015-04" db="EMBL/GenBank/DDBJ databases">
        <authorList>
            <person name="Syromyatnikov M.Y."/>
            <person name="Popov V.N."/>
        </authorList>
    </citation>
    <scope>NUCLEOTIDE SEQUENCE [LARGE SCALE GENOMIC DNA]</scope>
</reference>
<feature type="signal peptide" evidence="1">
    <location>
        <begin position="1"/>
        <end position="26"/>
    </location>
</feature>
<keyword evidence="3" id="KW-1185">Reference proteome</keyword>